<dbReference type="InterPro" id="IPR000172">
    <property type="entry name" value="GMC_OxRdtase_N"/>
</dbReference>
<protein>
    <submittedName>
        <fullName evidence="5">GMC oxidoreductase</fullName>
    </submittedName>
</protein>
<dbReference type="InterPro" id="IPR036188">
    <property type="entry name" value="FAD/NAD-bd_sf"/>
</dbReference>
<dbReference type="PANTHER" id="PTHR11552:SF208">
    <property type="entry name" value="RE36204P-RELATED"/>
    <property type="match status" value="1"/>
</dbReference>
<dbReference type="Gene3D" id="3.50.50.60">
    <property type="entry name" value="FAD/NAD(P)-binding domain"/>
    <property type="match status" value="1"/>
</dbReference>
<keyword evidence="6" id="KW-1185">Reference proteome</keyword>
<evidence type="ECO:0000313" key="6">
    <source>
        <dbReference type="Proteomes" id="UP001458880"/>
    </source>
</evidence>
<comment type="similarity">
    <text evidence="1">Belongs to the GMC oxidoreductase family.</text>
</comment>
<dbReference type="EMBL" id="JASPKY010000015">
    <property type="protein sequence ID" value="KAK9753155.1"/>
    <property type="molecule type" value="Genomic_DNA"/>
</dbReference>
<evidence type="ECO:0000256" key="1">
    <source>
        <dbReference type="ARBA" id="ARBA00010790"/>
    </source>
</evidence>
<feature type="chain" id="PRO_5043721578" evidence="3">
    <location>
        <begin position="23"/>
        <end position="387"/>
    </location>
</feature>
<accession>A0AAW1N3C0</accession>
<comment type="caution">
    <text evidence="5">The sequence shown here is derived from an EMBL/GenBank/DDBJ whole genome shotgun (WGS) entry which is preliminary data.</text>
</comment>
<feature type="region of interest" description="Disordered" evidence="2">
    <location>
        <begin position="41"/>
        <end position="60"/>
    </location>
</feature>
<dbReference type="SUPFAM" id="SSF51905">
    <property type="entry name" value="FAD/NAD(P)-binding domain"/>
    <property type="match status" value="1"/>
</dbReference>
<evidence type="ECO:0000313" key="5">
    <source>
        <dbReference type="EMBL" id="KAK9753155.1"/>
    </source>
</evidence>
<keyword evidence="3" id="KW-0732">Signal</keyword>
<dbReference type="GO" id="GO:0016614">
    <property type="term" value="F:oxidoreductase activity, acting on CH-OH group of donors"/>
    <property type="evidence" value="ECO:0007669"/>
    <property type="project" value="InterPro"/>
</dbReference>
<dbReference type="InterPro" id="IPR012132">
    <property type="entry name" value="GMC_OxRdtase"/>
</dbReference>
<organism evidence="5 6">
    <name type="scientific">Popillia japonica</name>
    <name type="common">Japanese beetle</name>
    <dbReference type="NCBI Taxonomy" id="7064"/>
    <lineage>
        <taxon>Eukaryota</taxon>
        <taxon>Metazoa</taxon>
        <taxon>Ecdysozoa</taxon>
        <taxon>Arthropoda</taxon>
        <taxon>Hexapoda</taxon>
        <taxon>Insecta</taxon>
        <taxon>Pterygota</taxon>
        <taxon>Neoptera</taxon>
        <taxon>Endopterygota</taxon>
        <taxon>Coleoptera</taxon>
        <taxon>Polyphaga</taxon>
        <taxon>Scarabaeiformia</taxon>
        <taxon>Scarabaeidae</taxon>
        <taxon>Rutelinae</taxon>
        <taxon>Popillia</taxon>
    </lineage>
</organism>
<evidence type="ECO:0000256" key="2">
    <source>
        <dbReference type="SAM" id="MobiDB-lite"/>
    </source>
</evidence>
<sequence>MHFIKNLLIQLLCLELLSMAHGTYDFCTNFAPFKEALKNVNPPQLRSNRNQQDSTRKRDSVKNDCEEVFDFVIVGSGPAGSVIANRLTENPNWNVLLLEIGEVPTNLTDIVAMAGSFQSTDYNWAHVMEPQDQAALGLRDRIMNLPRGRVLGGSTTINACVHSRGNRKDYDRWEESGNSGWSFQDVLPHFKKSEDFLVKIQDPEYHQQGGLLGVQDVPYRSGSSKAFVDSMLESGYDYKRTFVHGTLRRGRRSGAFNAFLKPFGHRENLRVYTGARATEVLIDPRGKRAYGVQYNKDGEYYNVYAEKEVILSAGSFSSPQLLMLSGVGPREHLEEMGIPVIHDLPGVGQNLADHAILHGITFTLNESITLPYHEIGNPLPCPIMKLE</sequence>
<feature type="compositionally biased region" description="Polar residues" evidence="2">
    <location>
        <begin position="41"/>
        <end position="53"/>
    </location>
</feature>
<dbReference type="Gene3D" id="3.30.560.10">
    <property type="entry name" value="Glucose Oxidase, domain 3"/>
    <property type="match status" value="1"/>
</dbReference>
<feature type="domain" description="Glucose-methanol-choline oxidoreductase N-terminal" evidence="4">
    <location>
        <begin position="314"/>
        <end position="328"/>
    </location>
</feature>
<dbReference type="GO" id="GO:0050660">
    <property type="term" value="F:flavin adenine dinucleotide binding"/>
    <property type="evidence" value="ECO:0007669"/>
    <property type="project" value="InterPro"/>
</dbReference>
<name>A0AAW1N3C0_POPJA</name>
<proteinExistence type="inferred from homology"/>
<dbReference type="PROSITE" id="PS00624">
    <property type="entry name" value="GMC_OXRED_2"/>
    <property type="match status" value="1"/>
</dbReference>
<dbReference type="Proteomes" id="UP001458880">
    <property type="component" value="Unassembled WGS sequence"/>
</dbReference>
<gene>
    <name evidence="5" type="ORF">QE152_g3685</name>
</gene>
<feature type="signal peptide" evidence="3">
    <location>
        <begin position="1"/>
        <end position="22"/>
    </location>
</feature>
<dbReference type="PANTHER" id="PTHR11552">
    <property type="entry name" value="GLUCOSE-METHANOL-CHOLINE GMC OXIDOREDUCTASE"/>
    <property type="match status" value="1"/>
</dbReference>
<evidence type="ECO:0000259" key="4">
    <source>
        <dbReference type="PROSITE" id="PS00624"/>
    </source>
</evidence>
<dbReference type="AlphaFoldDB" id="A0AAW1N3C0"/>
<evidence type="ECO:0000256" key="3">
    <source>
        <dbReference type="SAM" id="SignalP"/>
    </source>
</evidence>
<reference evidence="5 6" key="1">
    <citation type="journal article" date="2024" name="BMC Genomics">
        <title>De novo assembly and annotation of Popillia japonica's genome with initial clues to its potential as an invasive pest.</title>
        <authorList>
            <person name="Cucini C."/>
            <person name="Boschi S."/>
            <person name="Funari R."/>
            <person name="Cardaioli E."/>
            <person name="Iannotti N."/>
            <person name="Marturano G."/>
            <person name="Paoli F."/>
            <person name="Bruttini M."/>
            <person name="Carapelli A."/>
            <person name="Frati F."/>
            <person name="Nardi F."/>
        </authorList>
    </citation>
    <scope>NUCLEOTIDE SEQUENCE [LARGE SCALE GENOMIC DNA]</scope>
    <source>
        <strain evidence="5">DMR45628</strain>
    </source>
</reference>
<dbReference type="Pfam" id="PF00732">
    <property type="entry name" value="GMC_oxred_N"/>
    <property type="match status" value="1"/>
</dbReference>